<sequence>MSTLSLAMLPLVVVASIKVTQWKSGKKKKIDGSLPPVYTFPGNNLLLKFITVVGAILWLLMIYAFI</sequence>
<keyword evidence="1" id="KW-1133">Transmembrane helix</keyword>
<evidence type="ECO:0000313" key="2">
    <source>
        <dbReference type="EMBL" id="VDR27918.1"/>
    </source>
</evidence>
<dbReference type="AlphaFoldDB" id="A0A3P8JM35"/>
<evidence type="ECO:0000313" key="3">
    <source>
        <dbReference type="Proteomes" id="UP000274346"/>
    </source>
</evidence>
<protein>
    <submittedName>
        <fullName evidence="2">Uncharacterized protein</fullName>
    </submittedName>
</protein>
<accession>A0A3P8JM35</accession>
<dbReference type="Proteomes" id="UP000274346">
    <property type="component" value="Chromosome"/>
</dbReference>
<organism evidence="2 3">
    <name type="scientific">Raoultella terrigena</name>
    <name type="common">Klebsiella terrigena</name>
    <dbReference type="NCBI Taxonomy" id="577"/>
    <lineage>
        <taxon>Bacteria</taxon>
        <taxon>Pseudomonadati</taxon>
        <taxon>Pseudomonadota</taxon>
        <taxon>Gammaproteobacteria</taxon>
        <taxon>Enterobacterales</taxon>
        <taxon>Enterobacteriaceae</taxon>
        <taxon>Klebsiella/Raoultella group</taxon>
        <taxon>Raoultella</taxon>
    </lineage>
</organism>
<dbReference type="EMBL" id="LR131271">
    <property type="protein sequence ID" value="VDR27918.1"/>
    <property type="molecule type" value="Genomic_DNA"/>
</dbReference>
<proteinExistence type="predicted"/>
<evidence type="ECO:0000256" key="1">
    <source>
        <dbReference type="SAM" id="Phobius"/>
    </source>
</evidence>
<dbReference type="KEGG" id="rtg:NCTC13098_04293"/>
<name>A0A3P8JM35_RAOTE</name>
<keyword evidence="1" id="KW-0472">Membrane</keyword>
<keyword evidence="1" id="KW-0812">Transmembrane</keyword>
<reference evidence="2 3" key="1">
    <citation type="submission" date="2018-12" db="EMBL/GenBank/DDBJ databases">
        <authorList>
            <consortium name="Pathogen Informatics"/>
        </authorList>
    </citation>
    <scope>NUCLEOTIDE SEQUENCE [LARGE SCALE GENOMIC DNA]</scope>
    <source>
        <strain evidence="2 3">NCTC13098</strain>
    </source>
</reference>
<feature type="transmembrane region" description="Helical" evidence="1">
    <location>
        <begin position="45"/>
        <end position="65"/>
    </location>
</feature>
<gene>
    <name evidence="2" type="ORF">NCTC13098_04293</name>
</gene>